<dbReference type="UniPathway" id="UPA01057">
    <property type="reaction ID" value="UER00164"/>
</dbReference>
<evidence type="ECO:0000256" key="2">
    <source>
        <dbReference type="ARBA" id="ARBA00022723"/>
    </source>
</evidence>
<comment type="pathway">
    <text evidence="6">Quinol/quinone metabolism; menaquinone biosynthesis.</text>
</comment>
<evidence type="ECO:0000256" key="6">
    <source>
        <dbReference type="HAMAP-Rule" id="MF_01659"/>
    </source>
</evidence>
<dbReference type="OrthoDB" id="9791859at2"/>
<feature type="domain" description="Thiamine pyrophosphate enzyme TPP-binding" evidence="7">
    <location>
        <begin position="430"/>
        <end position="534"/>
    </location>
</feature>
<dbReference type="HAMAP" id="MF_01659">
    <property type="entry name" value="MenD"/>
    <property type="match status" value="1"/>
</dbReference>
<dbReference type="SUPFAM" id="SSF52518">
    <property type="entry name" value="Thiamin diphosphate-binding fold (THDP-binding)"/>
    <property type="match status" value="2"/>
</dbReference>
<organism evidence="10 11">
    <name type="scientific">Bhargavaea beijingensis</name>
    <dbReference type="NCBI Taxonomy" id="426756"/>
    <lineage>
        <taxon>Bacteria</taxon>
        <taxon>Bacillati</taxon>
        <taxon>Bacillota</taxon>
        <taxon>Bacilli</taxon>
        <taxon>Bacillales</taxon>
        <taxon>Caryophanaceae</taxon>
        <taxon>Bhargavaea</taxon>
    </lineage>
</organism>
<keyword evidence="6" id="KW-0474">Menaquinone biosynthesis</keyword>
<keyword evidence="1 6" id="KW-0808">Transferase</keyword>
<evidence type="ECO:0000313" key="11">
    <source>
        <dbReference type="Proteomes" id="UP000198823"/>
    </source>
</evidence>
<feature type="domain" description="Menaquinone biosynthesis protein MenD middle" evidence="9">
    <location>
        <begin position="216"/>
        <end position="394"/>
    </location>
</feature>
<evidence type="ECO:0000256" key="4">
    <source>
        <dbReference type="ARBA" id="ARBA00023052"/>
    </source>
</evidence>
<evidence type="ECO:0000259" key="9">
    <source>
        <dbReference type="Pfam" id="PF16582"/>
    </source>
</evidence>
<dbReference type="CDD" id="cd02009">
    <property type="entry name" value="TPP_SHCHC_synthase"/>
    <property type="match status" value="1"/>
</dbReference>
<keyword evidence="4 6" id="KW-0786">Thiamine pyrophosphate</keyword>
<proteinExistence type="inferred from homology"/>
<comment type="catalytic activity">
    <reaction evidence="6">
        <text>isochorismate + 2-oxoglutarate + H(+) = 5-enolpyruvoyl-6-hydroxy-2-succinyl-cyclohex-3-ene-1-carboxylate + CO2</text>
        <dbReference type="Rhea" id="RHEA:25593"/>
        <dbReference type="ChEBI" id="CHEBI:15378"/>
        <dbReference type="ChEBI" id="CHEBI:16526"/>
        <dbReference type="ChEBI" id="CHEBI:16810"/>
        <dbReference type="ChEBI" id="CHEBI:29780"/>
        <dbReference type="ChEBI" id="CHEBI:58818"/>
        <dbReference type="EC" id="2.2.1.9"/>
    </reaction>
</comment>
<dbReference type="InterPro" id="IPR029061">
    <property type="entry name" value="THDP-binding"/>
</dbReference>
<reference evidence="10 11" key="1">
    <citation type="submission" date="2016-10" db="EMBL/GenBank/DDBJ databases">
        <authorList>
            <person name="de Groot N.N."/>
        </authorList>
    </citation>
    <scope>NUCLEOTIDE SEQUENCE [LARGE SCALE GENOMIC DNA]</scope>
    <source>
        <strain evidence="10 11">CGMCC 1.6762</strain>
    </source>
</reference>
<dbReference type="InterPro" id="IPR004433">
    <property type="entry name" value="MenaQ_synth_MenD"/>
</dbReference>
<dbReference type="GO" id="GO:0070204">
    <property type="term" value="F:2-succinyl-5-enolpyruvyl-6-hydroxy-3-cyclohexene-1-carboxylic-acid synthase activity"/>
    <property type="evidence" value="ECO:0007669"/>
    <property type="project" value="UniProtKB-UniRule"/>
</dbReference>
<dbReference type="InterPro" id="IPR032264">
    <property type="entry name" value="MenD_middle"/>
</dbReference>
<dbReference type="Proteomes" id="UP000198823">
    <property type="component" value="Unassembled WGS sequence"/>
</dbReference>
<comment type="pathway">
    <text evidence="6">Quinol/quinone metabolism; 1,4-dihydroxy-2-naphthoate biosynthesis; 1,4-dihydroxy-2-naphthoate from chorismate: step 2/7.</text>
</comment>
<dbReference type="Pfam" id="PF02776">
    <property type="entry name" value="TPP_enzyme_N"/>
    <property type="match status" value="1"/>
</dbReference>
<dbReference type="NCBIfam" id="TIGR00173">
    <property type="entry name" value="menD"/>
    <property type="match status" value="1"/>
</dbReference>
<feature type="domain" description="Thiamine pyrophosphate enzyme N-terminal TPP-binding" evidence="8">
    <location>
        <begin position="16"/>
        <end position="123"/>
    </location>
</feature>
<dbReference type="Pfam" id="PF02775">
    <property type="entry name" value="TPP_enzyme_C"/>
    <property type="match status" value="1"/>
</dbReference>
<dbReference type="EMBL" id="FNAR01000037">
    <property type="protein sequence ID" value="SDE96753.1"/>
    <property type="molecule type" value="Genomic_DNA"/>
</dbReference>
<dbReference type="Gene3D" id="3.40.50.1220">
    <property type="entry name" value="TPP-binding domain"/>
    <property type="match status" value="1"/>
</dbReference>
<dbReference type="InterPro" id="IPR012001">
    <property type="entry name" value="Thiamin_PyroP_enz_TPP-bd_dom"/>
</dbReference>
<dbReference type="PANTHER" id="PTHR42916:SF1">
    <property type="entry name" value="PROTEIN PHYLLO, CHLOROPLASTIC"/>
    <property type="match status" value="1"/>
</dbReference>
<dbReference type="PIRSF" id="PIRSF004983">
    <property type="entry name" value="MenD"/>
    <property type="match status" value="1"/>
</dbReference>
<dbReference type="AlphaFoldDB" id="A0A1G7H8V5"/>
<sequence>MDERKVLTSYVLRIRESLIRAGVRHVVVSPGSRSTPLAYAFADSDSVGVHLQTDERSAAFYGLGMAKASGEPIAVLCTSGTAASNYMPAITEAKYARVPLIVLTADRPHELREVGAPQAIDQPGMFGRMVKHSADFPVPEKRPDLLEYIGRHVQRAVSIATDAPAGPVHLNIPFREPLLIDFGTDDPGLSFRSVRRGMMIPEPGMVRWFTETTSAAKRGLIIAGELPADLDKDAFWKFALSLGWPVLADPLSGLRSGVSDEVEALCIDQYDAILKNERFKQEMAPDTVIRFGPQPVSKPLAQFLNGHRPHTYIVVDESPAFRDPYHLATDHFQCAPEMLMGIRAGNDPSDYAMLWSEANRIATEETRRAVSAGTDEGAMAGTLFADMPDGSDLFASSSMPIRDVDTFFMNTVRDIGIFANRGVNGIDGVVSTAFGVQASRKRPAYLLIGDLAMLHDMNGLISSRFDETDLTILIMNNDGGGIFSYLPQAGEGRYFENLFGTPTGLKFRSLAEMYGCQYDAVESADGLREALHQPKQTHVRIIEAFSDRHVNLGEHRKLWQAVGERLDAEWNR</sequence>
<dbReference type="PANTHER" id="PTHR42916">
    <property type="entry name" value="2-SUCCINYL-5-ENOLPYRUVYL-6-HYDROXY-3-CYCLOHEXENE-1-CARBOXYLATE SYNTHASE"/>
    <property type="match status" value="1"/>
</dbReference>
<dbReference type="GO" id="GO:0009234">
    <property type="term" value="P:menaquinone biosynthetic process"/>
    <property type="evidence" value="ECO:0007669"/>
    <property type="project" value="UniProtKB-UniRule"/>
</dbReference>
<dbReference type="Gene3D" id="3.40.50.970">
    <property type="match status" value="2"/>
</dbReference>
<evidence type="ECO:0000259" key="7">
    <source>
        <dbReference type="Pfam" id="PF02775"/>
    </source>
</evidence>
<keyword evidence="3 6" id="KW-0460">Magnesium</keyword>
<dbReference type="UniPathway" id="UPA00079"/>
<dbReference type="CDD" id="cd07037">
    <property type="entry name" value="TPP_PYR_MenD"/>
    <property type="match status" value="1"/>
</dbReference>
<dbReference type="STRING" id="426756.SAMN04488126_1374"/>
<accession>A0A1G7H8V5</accession>
<dbReference type="GO" id="GO:0030145">
    <property type="term" value="F:manganese ion binding"/>
    <property type="evidence" value="ECO:0007669"/>
    <property type="project" value="UniProtKB-UniRule"/>
</dbReference>
<comment type="cofactor">
    <cofactor evidence="6">
        <name>thiamine diphosphate</name>
        <dbReference type="ChEBI" id="CHEBI:58937"/>
    </cofactor>
    <text evidence="6">Binds 1 thiamine pyrophosphate per subunit.</text>
</comment>
<dbReference type="GO" id="GO:0000287">
    <property type="term" value="F:magnesium ion binding"/>
    <property type="evidence" value="ECO:0007669"/>
    <property type="project" value="UniProtKB-UniRule"/>
</dbReference>
<dbReference type="RefSeq" id="WP_092099094.1">
    <property type="nucleotide sequence ID" value="NZ_FNAR01000037.1"/>
</dbReference>
<evidence type="ECO:0000259" key="8">
    <source>
        <dbReference type="Pfam" id="PF02776"/>
    </source>
</evidence>
<evidence type="ECO:0000256" key="1">
    <source>
        <dbReference type="ARBA" id="ARBA00022679"/>
    </source>
</evidence>
<dbReference type="EC" id="2.2.1.9" evidence="6"/>
<name>A0A1G7H8V5_9BACL</name>
<protein>
    <recommendedName>
        <fullName evidence="6">2-succinyl-5-enolpyruvyl-6-hydroxy-3-cyclohexene-1-carboxylate synthase</fullName>
        <shortName evidence="6">SEPHCHC synthase</shortName>
        <ecNumber evidence="6">2.2.1.9</ecNumber>
    </recommendedName>
    <alternativeName>
        <fullName evidence="6">Menaquinone biosynthesis protein MenD</fullName>
    </alternativeName>
</protein>
<gene>
    <name evidence="6" type="primary">menD</name>
    <name evidence="10" type="ORF">SAMN04488126_1374</name>
</gene>
<evidence type="ECO:0000256" key="5">
    <source>
        <dbReference type="ARBA" id="ARBA00023211"/>
    </source>
</evidence>
<evidence type="ECO:0000313" key="10">
    <source>
        <dbReference type="EMBL" id="SDE96753.1"/>
    </source>
</evidence>
<dbReference type="Pfam" id="PF16582">
    <property type="entry name" value="TPP_enzyme_M_2"/>
    <property type="match status" value="1"/>
</dbReference>
<keyword evidence="2 6" id="KW-0479">Metal-binding</keyword>
<dbReference type="InterPro" id="IPR011766">
    <property type="entry name" value="TPP_enzyme_TPP-bd"/>
</dbReference>
<comment type="cofactor">
    <cofactor evidence="6">
        <name>Mg(2+)</name>
        <dbReference type="ChEBI" id="CHEBI:18420"/>
    </cofactor>
    <cofactor evidence="6">
        <name>Mn(2+)</name>
        <dbReference type="ChEBI" id="CHEBI:29035"/>
    </cofactor>
</comment>
<comment type="similarity">
    <text evidence="6">Belongs to the TPP enzyme family. MenD subfamily.</text>
</comment>
<dbReference type="GO" id="GO:0030976">
    <property type="term" value="F:thiamine pyrophosphate binding"/>
    <property type="evidence" value="ECO:0007669"/>
    <property type="project" value="UniProtKB-UniRule"/>
</dbReference>
<evidence type="ECO:0000256" key="3">
    <source>
        <dbReference type="ARBA" id="ARBA00022842"/>
    </source>
</evidence>
<keyword evidence="5 6" id="KW-0464">Manganese</keyword>
<comment type="function">
    <text evidence="6">Catalyzes the thiamine diphosphate-dependent decarboxylation of 2-oxoglutarate and the subsequent addition of the resulting succinic semialdehyde-thiamine pyrophosphate anion to isochorismate to yield 2-succinyl-5-enolpyruvyl-6-hydroxy-3-cyclohexene-1-carboxylate (SEPHCHC).</text>
</comment>
<comment type="subunit">
    <text evidence="6">Homodimer.</text>
</comment>